<dbReference type="EMBL" id="JQBZ01000025">
    <property type="protein sequence ID" value="KRN88862.1"/>
    <property type="molecule type" value="Genomic_DNA"/>
</dbReference>
<dbReference type="PANTHER" id="PTHR33991:SF1">
    <property type="entry name" value="DNA REPAIR PROTEIN RECO"/>
    <property type="match status" value="1"/>
</dbReference>
<evidence type="ECO:0000256" key="2">
    <source>
        <dbReference type="ARBA" id="ARBA00021310"/>
    </source>
</evidence>
<name>A0A0R2KHN5_9LACO</name>
<dbReference type="GO" id="GO:0043590">
    <property type="term" value="C:bacterial nucleoid"/>
    <property type="evidence" value="ECO:0007669"/>
    <property type="project" value="TreeGrafter"/>
</dbReference>
<evidence type="ECO:0000256" key="3">
    <source>
        <dbReference type="ARBA" id="ARBA00022763"/>
    </source>
</evidence>
<dbReference type="InterPro" id="IPR022572">
    <property type="entry name" value="DNA_rep/recomb_RecO_N"/>
</dbReference>
<evidence type="ECO:0000313" key="9">
    <source>
        <dbReference type="EMBL" id="KRN88862.1"/>
    </source>
</evidence>
<proteinExistence type="inferred from homology"/>
<dbReference type="InterPro" id="IPR042242">
    <property type="entry name" value="RecO_C"/>
</dbReference>
<dbReference type="Gene3D" id="1.20.1440.120">
    <property type="entry name" value="Recombination protein O, C-terminal domain"/>
    <property type="match status" value="1"/>
</dbReference>
<evidence type="ECO:0000256" key="7">
    <source>
        <dbReference type="HAMAP-Rule" id="MF_00201"/>
    </source>
</evidence>
<dbReference type="RefSeq" id="WP_056997777.1">
    <property type="nucleotide sequence ID" value="NZ_JQBZ01000025.1"/>
</dbReference>
<dbReference type="HAMAP" id="MF_00201">
    <property type="entry name" value="RecO"/>
    <property type="match status" value="1"/>
</dbReference>
<keyword evidence="3 7" id="KW-0227">DNA damage</keyword>
<dbReference type="InterPro" id="IPR037278">
    <property type="entry name" value="ARFGAP/RecO"/>
</dbReference>
<dbReference type="Gene3D" id="2.40.50.140">
    <property type="entry name" value="Nucleic acid-binding proteins"/>
    <property type="match status" value="1"/>
</dbReference>
<dbReference type="AlphaFoldDB" id="A0A0R2KHN5"/>
<comment type="similarity">
    <text evidence="1 7">Belongs to the RecO family.</text>
</comment>
<dbReference type="Gene3D" id="6.20.220.20">
    <property type="entry name" value="Recombination protein O, zinc-binding domain"/>
    <property type="match status" value="1"/>
</dbReference>
<dbReference type="Proteomes" id="UP000051500">
    <property type="component" value="Unassembled WGS sequence"/>
</dbReference>
<organism evidence="9 10">
    <name type="scientific">Ligilactobacillus ceti DSM 22408</name>
    <dbReference type="NCBI Taxonomy" id="1122146"/>
    <lineage>
        <taxon>Bacteria</taxon>
        <taxon>Bacillati</taxon>
        <taxon>Bacillota</taxon>
        <taxon>Bacilli</taxon>
        <taxon>Lactobacillales</taxon>
        <taxon>Lactobacillaceae</taxon>
        <taxon>Ligilactobacillus</taxon>
    </lineage>
</organism>
<keyword evidence="4 7" id="KW-0233">DNA recombination</keyword>
<accession>A0A0R2KHN5</accession>
<dbReference type="PATRIC" id="fig|1122146.4.peg.862"/>
<dbReference type="STRING" id="1122146.IV53_GL000832"/>
<dbReference type="Pfam" id="PF11967">
    <property type="entry name" value="RecO_N"/>
    <property type="match status" value="1"/>
</dbReference>
<evidence type="ECO:0000256" key="5">
    <source>
        <dbReference type="ARBA" id="ARBA00023204"/>
    </source>
</evidence>
<dbReference type="GO" id="GO:0006302">
    <property type="term" value="P:double-strand break repair"/>
    <property type="evidence" value="ECO:0007669"/>
    <property type="project" value="TreeGrafter"/>
</dbReference>
<evidence type="ECO:0000256" key="4">
    <source>
        <dbReference type="ARBA" id="ARBA00023172"/>
    </source>
</evidence>
<dbReference type="GO" id="GO:0006310">
    <property type="term" value="P:DNA recombination"/>
    <property type="evidence" value="ECO:0007669"/>
    <property type="project" value="UniProtKB-UniRule"/>
</dbReference>
<keyword evidence="5 7" id="KW-0234">DNA repair</keyword>
<protein>
    <recommendedName>
        <fullName evidence="2 7">DNA repair protein RecO</fullName>
    </recommendedName>
    <alternativeName>
        <fullName evidence="6 7">Recombination protein O</fullName>
    </alternativeName>
</protein>
<feature type="domain" description="DNA replication/recombination mediator RecO N-terminal" evidence="8">
    <location>
        <begin position="8"/>
        <end position="82"/>
    </location>
</feature>
<dbReference type="SUPFAM" id="SSF57863">
    <property type="entry name" value="ArfGap/RecO-like zinc finger"/>
    <property type="match status" value="1"/>
</dbReference>
<dbReference type="eggNOG" id="COG1381">
    <property type="taxonomic scope" value="Bacteria"/>
</dbReference>
<reference evidence="9 10" key="1">
    <citation type="journal article" date="2015" name="Genome Announc.">
        <title>Expanding the biotechnology potential of lactobacilli through comparative genomics of 213 strains and associated genera.</title>
        <authorList>
            <person name="Sun Z."/>
            <person name="Harris H.M."/>
            <person name="McCann A."/>
            <person name="Guo C."/>
            <person name="Argimon S."/>
            <person name="Zhang W."/>
            <person name="Yang X."/>
            <person name="Jeffery I.B."/>
            <person name="Cooney J.C."/>
            <person name="Kagawa T.F."/>
            <person name="Liu W."/>
            <person name="Song Y."/>
            <person name="Salvetti E."/>
            <person name="Wrobel A."/>
            <person name="Rasinkangas P."/>
            <person name="Parkhill J."/>
            <person name="Rea M.C."/>
            <person name="O'Sullivan O."/>
            <person name="Ritari J."/>
            <person name="Douillard F.P."/>
            <person name="Paul Ross R."/>
            <person name="Yang R."/>
            <person name="Briner A.E."/>
            <person name="Felis G.E."/>
            <person name="de Vos W.M."/>
            <person name="Barrangou R."/>
            <person name="Klaenhammer T.R."/>
            <person name="Caufield P.W."/>
            <person name="Cui Y."/>
            <person name="Zhang H."/>
            <person name="O'Toole P.W."/>
        </authorList>
    </citation>
    <scope>NUCLEOTIDE SEQUENCE [LARGE SCALE GENOMIC DNA]</scope>
    <source>
        <strain evidence="9 10">DSM 22408</strain>
    </source>
</reference>
<dbReference type="PANTHER" id="PTHR33991">
    <property type="entry name" value="DNA REPAIR PROTEIN RECO"/>
    <property type="match status" value="1"/>
</dbReference>
<dbReference type="SUPFAM" id="SSF50249">
    <property type="entry name" value="Nucleic acid-binding proteins"/>
    <property type="match status" value="1"/>
</dbReference>
<keyword evidence="10" id="KW-1185">Reference proteome</keyword>
<sequence length="259" mass="30218">MAVYKNEEFEGIIVSRKNYKERDMLVQMYTNRFGFKTFFVRGVRKRGFKLAAAILPFTQGTYIGDVSDQHLSFITTAKEIKQYQNICSDIMLNAYASYILNLAQVALRDQEKAAMLWYPQIKQALHLIDAGLAPEIITNVIEIQLLAYFGVKPNLKECVICQRCDLPFDYSQSYGGLLCQRHWHLDPQRLHLDQKTLYYLRMFSELDLHKINSIKVNPQTIQNLRRTLDLIYEDSVGIYLKTKKFLDEMNKLPELKGLD</sequence>
<dbReference type="OrthoDB" id="9797083at2"/>
<dbReference type="NCBIfam" id="TIGR00613">
    <property type="entry name" value="reco"/>
    <property type="match status" value="1"/>
</dbReference>
<comment type="caution">
    <text evidence="9">The sequence shown here is derived from an EMBL/GenBank/DDBJ whole genome shotgun (WGS) entry which is preliminary data.</text>
</comment>
<evidence type="ECO:0000259" key="8">
    <source>
        <dbReference type="Pfam" id="PF11967"/>
    </source>
</evidence>
<evidence type="ECO:0000256" key="1">
    <source>
        <dbReference type="ARBA" id="ARBA00007452"/>
    </source>
</evidence>
<dbReference type="InterPro" id="IPR012340">
    <property type="entry name" value="NA-bd_OB-fold"/>
</dbReference>
<dbReference type="Pfam" id="PF02565">
    <property type="entry name" value="RecO_C"/>
    <property type="match status" value="1"/>
</dbReference>
<dbReference type="InterPro" id="IPR003717">
    <property type="entry name" value="RecO"/>
</dbReference>
<comment type="function">
    <text evidence="7">Involved in DNA repair and RecF pathway recombination.</text>
</comment>
<evidence type="ECO:0000256" key="6">
    <source>
        <dbReference type="ARBA" id="ARBA00033409"/>
    </source>
</evidence>
<gene>
    <name evidence="7" type="primary">recO</name>
    <name evidence="9" type="ORF">IV53_GL000832</name>
</gene>
<evidence type="ECO:0000313" key="10">
    <source>
        <dbReference type="Proteomes" id="UP000051500"/>
    </source>
</evidence>